<comment type="similarity">
    <text evidence="8">Belongs to the glycosyl hydrolase 18 family.</text>
</comment>
<dbReference type="Gene3D" id="3.20.20.80">
    <property type="entry name" value="Glycosidases"/>
    <property type="match status" value="1"/>
</dbReference>
<dbReference type="InterPro" id="IPR011583">
    <property type="entry name" value="Chitinase_II/V-like_cat"/>
</dbReference>
<name>A0AAD7GFM0_MYCRO</name>
<dbReference type="Proteomes" id="UP001221757">
    <property type="component" value="Unassembled WGS sequence"/>
</dbReference>
<evidence type="ECO:0000256" key="3">
    <source>
        <dbReference type="ARBA" id="ARBA00023024"/>
    </source>
</evidence>
<dbReference type="PANTHER" id="PTHR11177:SF392">
    <property type="entry name" value="HAP41P"/>
    <property type="match status" value="1"/>
</dbReference>
<evidence type="ECO:0000256" key="2">
    <source>
        <dbReference type="ARBA" id="ARBA00022801"/>
    </source>
</evidence>
<evidence type="ECO:0000313" key="11">
    <source>
        <dbReference type="Proteomes" id="UP001221757"/>
    </source>
</evidence>
<evidence type="ECO:0000313" key="10">
    <source>
        <dbReference type="EMBL" id="KAJ7684051.1"/>
    </source>
</evidence>
<dbReference type="PROSITE" id="PS51910">
    <property type="entry name" value="GH18_2"/>
    <property type="match status" value="1"/>
</dbReference>
<sequence>MGYYPDWVGTTFPPAKVDFTRFDWIDFAFAIPTSDCNLTWDDPSVAPGLLASLVAAAHSKQKKVKLSIGGWTGSQHFSSSVNNTMARKKFVKNILAVYNQFHLDGIDIDWEYPGHQGEGNNEVNPNDSANFLAFLQLLRGALPPPAAITAATLNTPFFGANGKPLKDVSNFAKVLDWILLMNYDVWGSSANPGPNAPLYDGCHNSSQPDGNAVAGYEAWTAAGFPASKLVLGVPAYAYISQSTATRLRTRRSPPGTVRLVGDGDQIQFRNLIKQGALVRSPARDNFGPIFSGAGGFTRYWDKCSSTPFLQSPSASQVVTYDDVQSLGMKAAWTKEVGMLGVNIFDVHGDLDSWDLTDSVRRGLGLIR</sequence>
<organism evidence="10 11">
    <name type="scientific">Mycena rosella</name>
    <name type="common">Pink bonnet</name>
    <name type="synonym">Agaricus rosellus</name>
    <dbReference type="NCBI Taxonomy" id="1033263"/>
    <lineage>
        <taxon>Eukaryota</taxon>
        <taxon>Fungi</taxon>
        <taxon>Dikarya</taxon>
        <taxon>Basidiomycota</taxon>
        <taxon>Agaricomycotina</taxon>
        <taxon>Agaricomycetes</taxon>
        <taxon>Agaricomycetidae</taxon>
        <taxon>Agaricales</taxon>
        <taxon>Marasmiineae</taxon>
        <taxon>Mycenaceae</taxon>
        <taxon>Mycena</taxon>
    </lineage>
</organism>
<keyword evidence="11" id="KW-1185">Reference proteome</keyword>
<gene>
    <name evidence="10" type="ORF">B0H17DRAFT_1160811</name>
</gene>
<proteinExistence type="inferred from homology"/>
<dbReference type="InterPro" id="IPR001223">
    <property type="entry name" value="Glyco_hydro18_cat"/>
</dbReference>
<comment type="caution">
    <text evidence="10">The sequence shown here is derived from an EMBL/GenBank/DDBJ whole genome shotgun (WGS) entry which is preliminary data.</text>
</comment>
<accession>A0AAD7GFM0</accession>
<dbReference type="InterPro" id="IPR017853">
    <property type="entry name" value="GH"/>
</dbReference>
<dbReference type="Pfam" id="PF00704">
    <property type="entry name" value="Glyco_hydro_18"/>
    <property type="match status" value="1"/>
</dbReference>
<dbReference type="SUPFAM" id="SSF51445">
    <property type="entry name" value="(Trans)glycosidases"/>
    <property type="match status" value="1"/>
</dbReference>
<dbReference type="InterPro" id="IPR050314">
    <property type="entry name" value="Glycosyl_Hydrlase_18"/>
</dbReference>
<keyword evidence="5 7" id="KW-0326">Glycosidase</keyword>
<dbReference type="AlphaFoldDB" id="A0AAD7GFM0"/>
<evidence type="ECO:0000256" key="8">
    <source>
        <dbReference type="RuleBase" id="RU004453"/>
    </source>
</evidence>
<evidence type="ECO:0000256" key="7">
    <source>
        <dbReference type="RuleBase" id="RU000489"/>
    </source>
</evidence>
<dbReference type="EMBL" id="JARKIE010000103">
    <property type="protein sequence ID" value="KAJ7684051.1"/>
    <property type="molecule type" value="Genomic_DNA"/>
</dbReference>
<reference evidence="10" key="1">
    <citation type="submission" date="2023-03" db="EMBL/GenBank/DDBJ databases">
        <title>Massive genome expansion in bonnet fungi (Mycena s.s.) driven by repeated elements and novel gene families across ecological guilds.</title>
        <authorList>
            <consortium name="Lawrence Berkeley National Laboratory"/>
            <person name="Harder C.B."/>
            <person name="Miyauchi S."/>
            <person name="Viragh M."/>
            <person name="Kuo A."/>
            <person name="Thoen E."/>
            <person name="Andreopoulos B."/>
            <person name="Lu D."/>
            <person name="Skrede I."/>
            <person name="Drula E."/>
            <person name="Henrissat B."/>
            <person name="Morin E."/>
            <person name="Kohler A."/>
            <person name="Barry K."/>
            <person name="LaButti K."/>
            <person name="Morin E."/>
            <person name="Salamov A."/>
            <person name="Lipzen A."/>
            <person name="Mereny Z."/>
            <person name="Hegedus B."/>
            <person name="Baldrian P."/>
            <person name="Stursova M."/>
            <person name="Weitz H."/>
            <person name="Taylor A."/>
            <person name="Grigoriev I.V."/>
            <person name="Nagy L.G."/>
            <person name="Martin F."/>
            <person name="Kauserud H."/>
        </authorList>
    </citation>
    <scope>NUCLEOTIDE SEQUENCE</scope>
    <source>
        <strain evidence="10">CBHHK067</strain>
    </source>
</reference>
<dbReference type="SMART" id="SM00636">
    <property type="entry name" value="Glyco_18"/>
    <property type="match status" value="1"/>
</dbReference>
<dbReference type="GO" id="GO:0008843">
    <property type="term" value="F:endochitinase activity"/>
    <property type="evidence" value="ECO:0007669"/>
    <property type="project" value="UniProtKB-EC"/>
</dbReference>
<dbReference type="GO" id="GO:0000272">
    <property type="term" value="P:polysaccharide catabolic process"/>
    <property type="evidence" value="ECO:0007669"/>
    <property type="project" value="UniProtKB-KW"/>
</dbReference>
<evidence type="ECO:0000259" key="9">
    <source>
        <dbReference type="PROSITE" id="PS51910"/>
    </source>
</evidence>
<dbReference type="GO" id="GO:0006032">
    <property type="term" value="P:chitin catabolic process"/>
    <property type="evidence" value="ECO:0007669"/>
    <property type="project" value="UniProtKB-KW"/>
</dbReference>
<evidence type="ECO:0000256" key="5">
    <source>
        <dbReference type="ARBA" id="ARBA00023295"/>
    </source>
</evidence>
<keyword evidence="3" id="KW-0146">Chitin degradation</keyword>
<feature type="domain" description="GH18" evidence="9">
    <location>
        <begin position="1"/>
        <end position="366"/>
    </location>
</feature>
<protein>
    <submittedName>
        <fullName evidence="10">Glycoside hydrolase</fullName>
    </submittedName>
</protein>
<evidence type="ECO:0000256" key="4">
    <source>
        <dbReference type="ARBA" id="ARBA00023277"/>
    </source>
</evidence>
<keyword evidence="2 7" id="KW-0378">Hydrolase</keyword>
<dbReference type="InterPro" id="IPR001579">
    <property type="entry name" value="Glyco_hydro_18_chit_AS"/>
</dbReference>
<keyword evidence="6" id="KW-0624">Polysaccharide degradation</keyword>
<dbReference type="PROSITE" id="PS01095">
    <property type="entry name" value="GH18_1"/>
    <property type="match status" value="1"/>
</dbReference>
<dbReference type="GO" id="GO:0005576">
    <property type="term" value="C:extracellular region"/>
    <property type="evidence" value="ECO:0007669"/>
    <property type="project" value="TreeGrafter"/>
</dbReference>
<dbReference type="GO" id="GO:0008061">
    <property type="term" value="F:chitin binding"/>
    <property type="evidence" value="ECO:0007669"/>
    <property type="project" value="InterPro"/>
</dbReference>
<keyword evidence="4" id="KW-0119">Carbohydrate metabolism</keyword>
<evidence type="ECO:0000256" key="1">
    <source>
        <dbReference type="ARBA" id="ARBA00000822"/>
    </source>
</evidence>
<comment type="catalytic activity">
    <reaction evidence="1">
        <text>Random endo-hydrolysis of N-acetyl-beta-D-glucosaminide (1-&gt;4)-beta-linkages in chitin and chitodextrins.</text>
        <dbReference type="EC" id="3.2.1.14"/>
    </reaction>
</comment>
<dbReference type="PANTHER" id="PTHR11177">
    <property type="entry name" value="CHITINASE"/>
    <property type="match status" value="1"/>
</dbReference>
<evidence type="ECO:0000256" key="6">
    <source>
        <dbReference type="ARBA" id="ARBA00023326"/>
    </source>
</evidence>